<keyword evidence="1" id="KW-0732">Signal</keyword>
<gene>
    <name evidence="2" type="ORF">ANCDUO_04038</name>
</gene>
<evidence type="ECO:0000313" key="3">
    <source>
        <dbReference type="Proteomes" id="UP000054047"/>
    </source>
</evidence>
<reference evidence="2 3" key="1">
    <citation type="submission" date="2013-12" db="EMBL/GenBank/DDBJ databases">
        <title>Draft genome of the parsitic nematode Ancylostoma duodenale.</title>
        <authorList>
            <person name="Mitreva M."/>
        </authorList>
    </citation>
    <scope>NUCLEOTIDE SEQUENCE [LARGE SCALE GENOMIC DNA]</scope>
    <source>
        <strain evidence="2 3">Zhejiang</strain>
    </source>
</reference>
<name>A0A0C2H830_9BILA</name>
<dbReference type="Proteomes" id="UP000054047">
    <property type="component" value="Unassembled WGS sequence"/>
</dbReference>
<evidence type="ECO:0000313" key="2">
    <source>
        <dbReference type="EMBL" id="KIH65641.1"/>
    </source>
</evidence>
<proteinExistence type="predicted"/>
<dbReference type="EMBL" id="KN727456">
    <property type="protein sequence ID" value="KIH65641.1"/>
    <property type="molecule type" value="Genomic_DNA"/>
</dbReference>
<evidence type="ECO:0008006" key="4">
    <source>
        <dbReference type="Google" id="ProtNLM"/>
    </source>
</evidence>
<dbReference type="AlphaFoldDB" id="A0A0C2H830"/>
<evidence type="ECO:0000256" key="1">
    <source>
        <dbReference type="SAM" id="SignalP"/>
    </source>
</evidence>
<feature type="signal peptide" evidence="1">
    <location>
        <begin position="1"/>
        <end position="18"/>
    </location>
</feature>
<protein>
    <recommendedName>
        <fullName evidence="4">Secreted protein</fullName>
    </recommendedName>
</protein>
<dbReference type="OrthoDB" id="10447405at2759"/>
<accession>A0A0C2H830</accession>
<sequence>MVMMLLAMFLVALRNMRCGLPKSVKITVAVLRKRKRVMAHRVPSGHSGVSGQAVQHNVVLAREQELDLASLQMEWKAGIVQVNLLRQHFVRGHRAVDGRIGVRGPCAIENAEQVTVSAQEHELPIRYATVKELTENTRSAIHNLARCNAPGRSGAHGVSAPLGVNAKLAYKADRGNVLVSLAVTA</sequence>
<keyword evidence="3" id="KW-1185">Reference proteome</keyword>
<organism evidence="2 3">
    <name type="scientific">Ancylostoma duodenale</name>
    <dbReference type="NCBI Taxonomy" id="51022"/>
    <lineage>
        <taxon>Eukaryota</taxon>
        <taxon>Metazoa</taxon>
        <taxon>Ecdysozoa</taxon>
        <taxon>Nematoda</taxon>
        <taxon>Chromadorea</taxon>
        <taxon>Rhabditida</taxon>
        <taxon>Rhabditina</taxon>
        <taxon>Rhabditomorpha</taxon>
        <taxon>Strongyloidea</taxon>
        <taxon>Ancylostomatidae</taxon>
        <taxon>Ancylostomatinae</taxon>
        <taxon>Ancylostoma</taxon>
    </lineage>
</organism>
<feature type="chain" id="PRO_5002149579" description="Secreted protein" evidence="1">
    <location>
        <begin position="19"/>
        <end position="185"/>
    </location>
</feature>